<feature type="compositionally biased region" description="Low complexity" evidence="2">
    <location>
        <begin position="825"/>
        <end position="834"/>
    </location>
</feature>
<dbReference type="OrthoDB" id="515256at2759"/>
<dbReference type="Gene3D" id="3.30.70.330">
    <property type="match status" value="1"/>
</dbReference>
<dbReference type="InterPro" id="IPR012677">
    <property type="entry name" value="Nucleotide-bd_a/b_plait_sf"/>
</dbReference>
<dbReference type="EMBL" id="LHPF02000007">
    <property type="protein sequence ID" value="PSC73447.1"/>
    <property type="molecule type" value="Genomic_DNA"/>
</dbReference>
<dbReference type="SUPFAM" id="SSF54928">
    <property type="entry name" value="RNA-binding domain, RBD"/>
    <property type="match status" value="1"/>
</dbReference>
<dbReference type="Pfam" id="PF00076">
    <property type="entry name" value="RRM_1"/>
    <property type="match status" value="1"/>
</dbReference>
<dbReference type="PANTHER" id="PTHR48125">
    <property type="entry name" value="LP07818P1"/>
    <property type="match status" value="1"/>
</dbReference>
<dbReference type="GO" id="GO:0003723">
    <property type="term" value="F:RNA binding"/>
    <property type="evidence" value="ECO:0007669"/>
    <property type="project" value="UniProtKB-UniRule"/>
</dbReference>
<accession>A0A2P6VH95</accession>
<evidence type="ECO:0000256" key="1">
    <source>
        <dbReference type="PROSITE-ProRule" id="PRU00176"/>
    </source>
</evidence>
<dbReference type="AlphaFoldDB" id="A0A2P6VH95"/>
<proteinExistence type="predicted"/>
<dbReference type="PROSITE" id="PS50102">
    <property type="entry name" value="RRM"/>
    <property type="match status" value="1"/>
</dbReference>
<dbReference type="CDD" id="cd00590">
    <property type="entry name" value="RRM_SF"/>
    <property type="match status" value="1"/>
</dbReference>
<feature type="region of interest" description="Disordered" evidence="2">
    <location>
        <begin position="825"/>
        <end position="856"/>
    </location>
</feature>
<protein>
    <submittedName>
        <fullName evidence="4">Polyadenylate-binding 1</fullName>
    </submittedName>
</protein>
<organism evidence="4 5">
    <name type="scientific">Micractinium conductrix</name>
    <dbReference type="NCBI Taxonomy" id="554055"/>
    <lineage>
        <taxon>Eukaryota</taxon>
        <taxon>Viridiplantae</taxon>
        <taxon>Chlorophyta</taxon>
        <taxon>core chlorophytes</taxon>
        <taxon>Trebouxiophyceae</taxon>
        <taxon>Chlorellales</taxon>
        <taxon>Chlorellaceae</taxon>
        <taxon>Chlorella clade</taxon>
        <taxon>Micractinium</taxon>
    </lineage>
</organism>
<sequence>MASEAQCSAGDVGQAGHKLFIYSLAKTVTDADLAPLFQPFNPIYVCVAIGKKGTSRRFGFAKFADKAQAVAALEGLRGMYVHGRELDLKFAVALAEPDPAAGVQPKLRAKQRAAAQQEDSPRIAARHAPAAADAAGQQPAAVPGVGRQLQLGQASQPAAAPPPMPLPMPLPLPTEAAKHRAAPSPATAPPPMHHLLLVPYGPGLSHDAIVQLTWPFRPVTHTTSVDAYGMEKYSLIFATLQQAHAAQDAVCQCGAAAGCLPATTLVSIPLHGVGQTPPAAAPAPAAAAEAQHMARVLLPARSLPAQVVPPAQLAAAPAHPPQHMPTVQQQREAQTMRPLYAGPRPAHMIHSIFSNIEAALAGRSFVPAWDRMASAGAAGGADQPLVLAETLEECDSGTEDEGEEEPDPREVFAAVDASNLSTCFVTRALMRKLAPVELLLKATEVGDPQGAPSVLSGAVVRLLVDKAYKLRLVQGTFVKPETGRLMLVLHDISSPIPADHISNTCSLSAGDGQLSAGAEAELLELQAKLAFHGRRLYRHEVAATAWHLQFAEHWQREHDGKAGDELRLATAHLRGMLGDEDEVRWRRRGVHGLDVGQETASIATSFSLPWHAAANWMQHALSPGKLHPALGASPGSGECSSATGEYLSRPGWAAGEVMGFQVGIHMAPSRAEIASMRRGAAEPSHHERFMAQMLSVGAEPAAEGATAAPPQSRAASAAPSRAASEVGGASLASLPSAADLAEASEEDRLLAEATFGLGIRDDDDEGAPLPEFFRTSPVAPVTTHPPAPAAAARASTAAVPGVAPRVPPGFAVHAAAAPARAAAGPAAPAARAAPSLTSPKRGLGEENRNGQRGSAAAQCLRPGIAAKGAAVAAALERADSGRIASAHTIR</sequence>
<dbReference type="STRING" id="554055.A0A2P6VH95"/>
<keyword evidence="1" id="KW-0694">RNA-binding</keyword>
<evidence type="ECO:0000256" key="2">
    <source>
        <dbReference type="SAM" id="MobiDB-lite"/>
    </source>
</evidence>
<feature type="region of interest" description="Disordered" evidence="2">
    <location>
        <begin position="102"/>
        <end position="167"/>
    </location>
</feature>
<dbReference type="InterPro" id="IPR035979">
    <property type="entry name" value="RBD_domain_sf"/>
</dbReference>
<dbReference type="Proteomes" id="UP000239649">
    <property type="component" value="Unassembled WGS sequence"/>
</dbReference>
<evidence type="ECO:0000313" key="4">
    <source>
        <dbReference type="EMBL" id="PSC73447.1"/>
    </source>
</evidence>
<evidence type="ECO:0000313" key="5">
    <source>
        <dbReference type="Proteomes" id="UP000239649"/>
    </source>
</evidence>
<evidence type="ECO:0000259" key="3">
    <source>
        <dbReference type="PROSITE" id="PS50102"/>
    </source>
</evidence>
<name>A0A2P6VH95_9CHLO</name>
<keyword evidence="5" id="KW-1185">Reference proteome</keyword>
<feature type="domain" description="RRM" evidence="3">
    <location>
        <begin position="17"/>
        <end position="93"/>
    </location>
</feature>
<dbReference type="InterPro" id="IPR000504">
    <property type="entry name" value="RRM_dom"/>
</dbReference>
<comment type="caution">
    <text evidence="4">The sequence shown here is derived from an EMBL/GenBank/DDBJ whole genome shotgun (WGS) entry which is preliminary data.</text>
</comment>
<dbReference type="PANTHER" id="PTHR48125:SF10">
    <property type="entry name" value="OS12G0136300 PROTEIN"/>
    <property type="match status" value="1"/>
</dbReference>
<gene>
    <name evidence="4" type="ORF">C2E20_3313</name>
</gene>
<dbReference type="SMART" id="SM00360">
    <property type="entry name" value="RRM"/>
    <property type="match status" value="1"/>
</dbReference>
<reference evidence="4 5" key="1">
    <citation type="journal article" date="2018" name="Plant J.">
        <title>Genome sequences of Chlorella sorokiniana UTEX 1602 and Micractinium conductrix SAG 241.80: implications to maltose excretion by a green alga.</title>
        <authorList>
            <person name="Arriola M.B."/>
            <person name="Velmurugan N."/>
            <person name="Zhang Y."/>
            <person name="Plunkett M.H."/>
            <person name="Hondzo H."/>
            <person name="Barney B.M."/>
        </authorList>
    </citation>
    <scope>NUCLEOTIDE SEQUENCE [LARGE SCALE GENOMIC DNA]</scope>
    <source>
        <strain evidence="4 5">SAG 241.80</strain>
    </source>
</reference>
<feature type="region of interest" description="Disordered" evidence="2">
    <location>
        <begin position="700"/>
        <end position="721"/>
    </location>
</feature>
<feature type="compositionally biased region" description="Low complexity" evidence="2">
    <location>
        <begin position="126"/>
        <end position="146"/>
    </location>
</feature>